<name>A0ABP0KYY2_9DINO</name>
<evidence type="ECO:0000313" key="2">
    <source>
        <dbReference type="EMBL" id="CAK9031192.1"/>
    </source>
</evidence>
<dbReference type="Proteomes" id="UP001642484">
    <property type="component" value="Unassembled WGS sequence"/>
</dbReference>
<protein>
    <submittedName>
        <fullName evidence="2">Uncharacterized protein</fullName>
    </submittedName>
</protein>
<organism evidence="2 3">
    <name type="scientific">Durusdinium trenchii</name>
    <dbReference type="NCBI Taxonomy" id="1381693"/>
    <lineage>
        <taxon>Eukaryota</taxon>
        <taxon>Sar</taxon>
        <taxon>Alveolata</taxon>
        <taxon>Dinophyceae</taxon>
        <taxon>Suessiales</taxon>
        <taxon>Symbiodiniaceae</taxon>
        <taxon>Durusdinium</taxon>
    </lineage>
</organism>
<reference evidence="2 3" key="1">
    <citation type="submission" date="2024-02" db="EMBL/GenBank/DDBJ databases">
        <authorList>
            <person name="Chen Y."/>
            <person name="Shah S."/>
            <person name="Dougan E. K."/>
            <person name="Thang M."/>
            <person name="Chan C."/>
        </authorList>
    </citation>
    <scope>NUCLEOTIDE SEQUENCE [LARGE SCALE GENOMIC DNA]</scope>
</reference>
<keyword evidence="3" id="KW-1185">Reference proteome</keyword>
<accession>A0ABP0KYY2</accession>
<feature type="region of interest" description="Disordered" evidence="1">
    <location>
        <begin position="1"/>
        <end position="87"/>
    </location>
</feature>
<feature type="compositionally biased region" description="Basic and acidic residues" evidence="1">
    <location>
        <begin position="38"/>
        <end position="55"/>
    </location>
</feature>
<dbReference type="EMBL" id="CAXAMN010010224">
    <property type="protein sequence ID" value="CAK9031192.1"/>
    <property type="molecule type" value="Genomic_DNA"/>
</dbReference>
<comment type="caution">
    <text evidence="2">The sequence shown here is derived from an EMBL/GenBank/DDBJ whole genome shotgun (WGS) entry which is preliminary data.</text>
</comment>
<evidence type="ECO:0000256" key="1">
    <source>
        <dbReference type="SAM" id="MobiDB-lite"/>
    </source>
</evidence>
<feature type="compositionally biased region" description="Low complexity" evidence="1">
    <location>
        <begin position="21"/>
        <end position="35"/>
    </location>
</feature>
<proteinExistence type="predicted"/>
<sequence length="215" mass="23529">MGACNASGPSSAKGPKVMKDATSTSSSSFAAAPAALPEADHPQQSHLPKQEKLREANALQRPKTELHTEGKVPEPFQAKSEADAEKRRLAERQERLLLKVRCDEEAGPEEKLRDPRCHSRIEAAETKEAKAEMNLKEVKGGAVMEEKLQERPLGKEVRACLLGRGGQAAPADTRTSYDREASDRLNLPCRQHVSCANVLPGGALRWKVMDVARNF</sequence>
<evidence type="ECO:0000313" key="3">
    <source>
        <dbReference type="Proteomes" id="UP001642484"/>
    </source>
</evidence>
<feature type="compositionally biased region" description="Basic and acidic residues" evidence="1">
    <location>
        <begin position="62"/>
        <end position="72"/>
    </location>
</feature>
<gene>
    <name evidence="2" type="ORF">CCMP2556_LOCUS18190</name>
</gene>